<feature type="compositionally biased region" description="Polar residues" evidence="1">
    <location>
        <begin position="20"/>
        <end position="37"/>
    </location>
</feature>
<evidence type="ECO:0000256" key="2">
    <source>
        <dbReference type="SAM" id="Phobius"/>
    </source>
</evidence>
<organism evidence="3 5">
    <name type="scientific">Cuscuta epithymum</name>
    <dbReference type="NCBI Taxonomy" id="186058"/>
    <lineage>
        <taxon>Eukaryota</taxon>
        <taxon>Viridiplantae</taxon>
        <taxon>Streptophyta</taxon>
        <taxon>Embryophyta</taxon>
        <taxon>Tracheophyta</taxon>
        <taxon>Spermatophyta</taxon>
        <taxon>Magnoliopsida</taxon>
        <taxon>eudicotyledons</taxon>
        <taxon>Gunneridae</taxon>
        <taxon>Pentapetalae</taxon>
        <taxon>asterids</taxon>
        <taxon>lamiids</taxon>
        <taxon>Solanales</taxon>
        <taxon>Convolvulaceae</taxon>
        <taxon>Cuscuteae</taxon>
        <taxon>Cuscuta</taxon>
        <taxon>Cuscuta subgen. Cuscuta</taxon>
    </lineage>
</organism>
<evidence type="ECO:0000313" key="4">
    <source>
        <dbReference type="EMBL" id="CAH9134164.1"/>
    </source>
</evidence>
<dbReference type="PANTHER" id="PTHR34189">
    <property type="entry name" value="TRANSMEMBRANE PROTEIN"/>
    <property type="match status" value="1"/>
</dbReference>
<sequence>MYRSSSSGRVSDEFFPYPVTSPTPAFSSPNPKSTSSGALDELPSYHPQSQVAKKDRSRLRFAENAIHLIPLVLVLSAIILWFFSSPVQMLSKGDSNVVRVNTPVIYSKIGAGRL</sequence>
<feature type="transmembrane region" description="Helical" evidence="2">
    <location>
        <begin position="64"/>
        <end position="83"/>
    </location>
</feature>
<dbReference type="Proteomes" id="UP001152523">
    <property type="component" value="Unassembled WGS sequence"/>
</dbReference>
<protein>
    <recommendedName>
        <fullName evidence="6">Transmembrane protein</fullName>
    </recommendedName>
</protein>
<evidence type="ECO:0000256" key="1">
    <source>
        <dbReference type="SAM" id="MobiDB-lite"/>
    </source>
</evidence>
<keyword evidence="2" id="KW-1133">Transmembrane helix</keyword>
<accession>A0AAV0CNQ6</accession>
<evidence type="ECO:0000313" key="3">
    <source>
        <dbReference type="EMBL" id="CAH9079969.1"/>
    </source>
</evidence>
<comment type="caution">
    <text evidence="3">The sequence shown here is derived from an EMBL/GenBank/DDBJ whole genome shotgun (WGS) entry which is preliminary data.</text>
</comment>
<dbReference type="PANTHER" id="PTHR34189:SF13">
    <property type="entry name" value="TRANSMEMBRANE PROTEIN"/>
    <property type="match status" value="1"/>
</dbReference>
<reference evidence="3" key="1">
    <citation type="submission" date="2022-07" db="EMBL/GenBank/DDBJ databases">
        <authorList>
            <person name="Macas J."/>
            <person name="Novak P."/>
            <person name="Neumann P."/>
        </authorList>
    </citation>
    <scope>NUCLEOTIDE SEQUENCE</scope>
</reference>
<proteinExistence type="predicted"/>
<feature type="region of interest" description="Disordered" evidence="1">
    <location>
        <begin position="1"/>
        <end position="53"/>
    </location>
</feature>
<dbReference type="EMBL" id="CAMAPF010000034">
    <property type="protein sequence ID" value="CAH9079969.1"/>
    <property type="molecule type" value="Genomic_DNA"/>
</dbReference>
<dbReference type="AlphaFoldDB" id="A0AAV0CNQ6"/>
<keyword evidence="2" id="KW-0812">Transmembrane</keyword>
<name>A0AAV0CNQ6_9ASTE</name>
<keyword evidence="5" id="KW-1185">Reference proteome</keyword>
<keyword evidence="2" id="KW-0472">Membrane</keyword>
<evidence type="ECO:0000313" key="5">
    <source>
        <dbReference type="Proteomes" id="UP001152523"/>
    </source>
</evidence>
<dbReference type="EMBL" id="CAMAPF010000980">
    <property type="protein sequence ID" value="CAH9134164.1"/>
    <property type="molecule type" value="Genomic_DNA"/>
</dbReference>
<evidence type="ECO:0008006" key="6">
    <source>
        <dbReference type="Google" id="ProtNLM"/>
    </source>
</evidence>
<gene>
    <name evidence="4" type="ORF">CEPIT_LOCUS33501</name>
    <name evidence="3" type="ORF">CEPIT_LOCUS7116</name>
</gene>